<feature type="transmembrane region" description="Helical" evidence="18">
    <location>
        <begin position="397"/>
        <end position="422"/>
    </location>
</feature>
<dbReference type="EMBL" id="JAOVZO020000017">
    <property type="protein sequence ID" value="MDC8013411.1"/>
    <property type="molecule type" value="Genomic_DNA"/>
</dbReference>
<dbReference type="InterPro" id="IPR036249">
    <property type="entry name" value="Thioredoxin-like_sf"/>
</dbReference>
<keyword evidence="7 18" id="KW-0732">Signal</keyword>
<dbReference type="InterPro" id="IPR035671">
    <property type="entry name" value="DsbD_gamma"/>
</dbReference>
<feature type="transmembrane region" description="Helical" evidence="18">
    <location>
        <begin position="475"/>
        <end position="508"/>
    </location>
</feature>
<dbReference type="HAMAP" id="MF_00399">
    <property type="entry name" value="DbsD"/>
    <property type="match status" value="1"/>
</dbReference>
<comment type="subcellular location">
    <subcellularLocation>
        <location evidence="1 18">Cell inner membrane</location>
        <topology evidence="1 18">Multi-pass membrane protein</topology>
    </subcellularLocation>
</comment>
<dbReference type="PANTHER" id="PTHR32234">
    <property type="entry name" value="THIOL:DISULFIDE INTERCHANGE PROTEIN DSBD"/>
    <property type="match status" value="1"/>
</dbReference>
<comment type="similarity">
    <text evidence="2 18">Belongs to the thioredoxin family. DsbD subfamily.</text>
</comment>
<evidence type="ECO:0000256" key="4">
    <source>
        <dbReference type="ARBA" id="ARBA00022475"/>
    </source>
</evidence>
<dbReference type="AlphaFoldDB" id="A0A9X3YME4"/>
<comment type="caution">
    <text evidence="20">The sequence shown here is derived from an EMBL/GenBank/DDBJ whole genome shotgun (WGS) entry which is preliminary data.</text>
</comment>
<feature type="chain" id="PRO_5041028692" description="Thiol:disulfide interchange protein DsbD" evidence="18">
    <location>
        <begin position="24"/>
        <end position="768"/>
    </location>
</feature>
<evidence type="ECO:0000313" key="20">
    <source>
        <dbReference type="EMBL" id="MDC8013411.1"/>
    </source>
</evidence>
<dbReference type="InterPro" id="IPR022910">
    <property type="entry name" value="Thiol_diS_interchange_DbsD"/>
</dbReference>
<keyword evidence="13 18" id="KW-0472">Membrane</keyword>
<evidence type="ECO:0000256" key="2">
    <source>
        <dbReference type="ARBA" id="ARBA00007241"/>
    </source>
</evidence>
<evidence type="ECO:0000256" key="9">
    <source>
        <dbReference type="ARBA" id="ARBA00022982"/>
    </source>
</evidence>
<feature type="signal peptide" evidence="18">
    <location>
        <begin position="1"/>
        <end position="23"/>
    </location>
</feature>
<keyword evidence="4 18" id="KW-1003">Cell membrane</keyword>
<keyword evidence="21" id="KW-1185">Reference proteome</keyword>
<dbReference type="InterPro" id="IPR036929">
    <property type="entry name" value="DsbDN_sf"/>
</dbReference>
<dbReference type="InterPro" id="IPR003834">
    <property type="entry name" value="Cyt_c_assmbl_TM_dom"/>
</dbReference>
<feature type="transmembrane region" description="Helical" evidence="18">
    <location>
        <begin position="575"/>
        <end position="596"/>
    </location>
</feature>
<dbReference type="Gene3D" id="3.40.30.10">
    <property type="entry name" value="Glutaredoxin"/>
    <property type="match status" value="1"/>
</dbReference>
<comment type="catalytic activity">
    <reaction evidence="17 18">
        <text>[protein]-dithiol + NADP(+) = [protein]-disulfide + NADPH + H(+)</text>
        <dbReference type="Rhea" id="RHEA:18753"/>
        <dbReference type="Rhea" id="RHEA-COMP:10593"/>
        <dbReference type="Rhea" id="RHEA-COMP:10594"/>
        <dbReference type="ChEBI" id="CHEBI:15378"/>
        <dbReference type="ChEBI" id="CHEBI:29950"/>
        <dbReference type="ChEBI" id="CHEBI:50058"/>
        <dbReference type="ChEBI" id="CHEBI:57783"/>
        <dbReference type="ChEBI" id="CHEBI:58349"/>
        <dbReference type="EC" id="1.8.1.8"/>
    </reaction>
</comment>
<dbReference type="RefSeq" id="WP_263545618.1">
    <property type="nucleotide sequence ID" value="NZ_JAOVZO020000017.1"/>
</dbReference>
<evidence type="ECO:0000256" key="11">
    <source>
        <dbReference type="ARBA" id="ARBA00023002"/>
    </source>
</evidence>
<feature type="disulfide bond" description="Redox-active" evidence="18">
    <location>
        <begin position="373"/>
        <end position="495"/>
    </location>
</feature>
<evidence type="ECO:0000256" key="13">
    <source>
        <dbReference type="ARBA" id="ARBA00023136"/>
    </source>
</evidence>
<dbReference type="CDD" id="cd02953">
    <property type="entry name" value="DsbDgamma"/>
    <property type="match status" value="1"/>
</dbReference>
<keyword evidence="6 18" id="KW-0812">Transmembrane</keyword>
<dbReference type="Gene3D" id="2.60.40.1250">
    <property type="entry name" value="Thiol:disulfide interchange protein DsbD, N-terminal domain"/>
    <property type="match status" value="2"/>
</dbReference>
<organism evidence="20 21">
    <name type="scientific">Tahibacter soli</name>
    <dbReference type="NCBI Taxonomy" id="2983605"/>
    <lineage>
        <taxon>Bacteria</taxon>
        <taxon>Pseudomonadati</taxon>
        <taxon>Pseudomonadota</taxon>
        <taxon>Gammaproteobacteria</taxon>
        <taxon>Lysobacterales</taxon>
        <taxon>Rhodanobacteraceae</taxon>
        <taxon>Tahibacter</taxon>
    </lineage>
</organism>
<dbReference type="GO" id="GO:0017004">
    <property type="term" value="P:cytochrome complex assembly"/>
    <property type="evidence" value="ECO:0007669"/>
    <property type="project" value="UniProtKB-UniRule"/>
</dbReference>
<dbReference type="Pfam" id="PF02683">
    <property type="entry name" value="DsbD_TM"/>
    <property type="match status" value="1"/>
</dbReference>
<evidence type="ECO:0000256" key="7">
    <source>
        <dbReference type="ARBA" id="ARBA00022729"/>
    </source>
</evidence>
<sequence precursor="true">MNRRFARFAAFLAGLVAIAGAHAQSDDLLLPVEKAFALTATAPTRDTVRLEWTIADGYYLYRSRIKTKAGAGTTLGTLDLPPGEPKHDEFLGDVEVFHHQATATQPFTLADPAADTVELSVQIQGCHELDPKICYPPATTKLSLKLPPPGATAPAAPVASGGSLKDALGSLGKPAAAPIEGMDAIGADAAVPGDEKLPLPPEQAFRFETIALGPTELLARWTMPKGYYLYRDKTVLTVPADADAGVKLGALRWPAGKLHQDEHFGQVTVYFDQVELPISIARERGDAGKLRLSAEFQGCEDGGVCYPVMTRTVDFDLPAASAAEIKASAANAVAAPAAEQSEEQALASQLSGNRLWALLSFFGFGLLLAFTPCVFPMIPILSGIIAGAGDNVSTKRAFVLSLVYVLASTVVFTIAGVAAGLVGANLQALFQKPWILWSFATLFVALSLSMFGFYELQLPSALQNRIANVSNRQQGGSLVGVAIMGVLSALIVGPCVAPPLAAAVLYISQTRDPVFGGLALFVLSLGMGAPLVVAGTAAGKLLPRAGAWMDAVKNVFGVSFLALAIWMLSRILDPVWVMLMIGALLVACAIYLGALERLADDASGFTKLWKALGVIALIAGAAQLIGAAAGSRDVLQPLKGIAGSGGAAAEQHLQFRTIKSVADLERELAGGKPVLLDFYADWCVSCKEMEKFTFTKPDVQAALSGYVLLKADVTANDETDQALLKHFSLFGPPATIFFGADGKERRASRLIGFEEAGAFVARVKKAGG</sequence>
<evidence type="ECO:0000256" key="8">
    <source>
        <dbReference type="ARBA" id="ARBA00022748"/>
    </source>
</evidence>
<evidence type="ECO:0000256" key="14">
    <source>
        <dbReference type="ARBA" id="ARBA00023157"/>
    </source>
</evidence>
<dbReference type="PROSITE" id="PS51352">
    <property type="entry name" value="THIOREDOXIN_2"/>
    <property type="match status" value="1"/>
</dbReference>
<dbReference type="SUPFAM" id="SSF52833">
    <property type="entry name" value="Thioredoxin-like"/>
    <property type="match status" value="1"/>
</dbReference>
<dbReference type="SUPFAM" id="SSF74863">
    <property type="entry name" value="Thiol:disulfide interchange protein DsbD, N-terminal domain (DsbD-alpha)"/>
    <property type="match status" value="2"/>
</dbReference>
<dbReference type="GO" id="GO:0009055">
    <property type="term" value="F:electron transfer activity"/>
    <property type="evidence" value="ECO:0007669"/>
    <property type="project" value="UniProtKB-UniRule"/>
</dbReference>
<gene>
    <name evidence="18 20" type="primary">dsbD</name>
    <name evidence="20" type="ORF">OD750_012775</name>
</gene>
<keyword evidence="3 18" id="KW-0813">Transport</keyword>
<keyword evidence="12 18" id="KW-0520">NAD</keyword>
<dbReference type="NCBIfam" id="NF001419">
    <property type="entry name" value="PRK00293.1"/>
    <property type="match status" value="1"/>
</dbReference>
<feature type="transmembrane region" description="Helical" evidence="18">
    <location>
        <begin position="434"/>
        <end position="454"/>
    </location>
</feature>
<feature type="transmembrane region" description="Helical" evidence="18">
    <location>
        <begin position="608"/>
        <end position="629"/>
    </location>
</feature>
<protein>
    <recommendedName>
        <fullName evidence="18">Thiol:disulfide interchange protein DsbD</fullName>
        <ecNumber evidence="18">1.8.1.8</ecNumber>
    </recommendedName>
    <alternativeName>
        <fullName evidence="18">Protein-disulfide reductase</fullName>
        <shortName evidence="18">Disulfide reductase</shortName>
    </alternativeName>
</protein>
<evidence type="ECO:0000256" key="6">
    <source>
        <dbReference type="ARBA" id="ARBA00022692"/>
    </source>
</evidence>
<feature type="disulfide bond" description="Redox-active" evidence="18">
    <location>
        <begin position="683"/>
        <end position="686"/>
    </location>
</feature>
<accession>A0A9X3YME4</accession>
<dbReference type="GO" id="GO:0005886">
    <property type="term" value="C:plasma membrane"/>
    <property type="evidence" value="ECO:0007669"/>
    <property type="project" value="UniProtKB-SubCell"/>
</dbReference>
<evidence type="ECO:0000256" key="12">
    <source>
        <dbReference type="ARBA" id="ARBA00023027"/>
    </source>
</evidence>
<keyword evidence="5 18" id="KW-0997">Cell inner membrane</keyword>
<name>A0A9X3YME4_9GAMM</name>
<evidence type="ECO:0000259" key="19">
    <source>
        <dbReference type="PROSITE" id="PS51352"/>
    </source>
</evidence>
<dbReference type="InterPro" id="IPR013766">
    <property type="entry name" value="Thioredoxin_domain"/>
</dbReference>
<dbReference type="GO" id="GO:0045454">
    <property type="term" value="P:cell redox homeostasis"/>
    <property type="evidence" value="ECO:0007669"/>
    <property type="project" value="TreeGrafter"/>
</dbReference>
<keyword evidence="10 18" id="KW-1133">Transmembrane helix</keyword>
<dbReference type="PROSITE" id="PS00194">
    <property type="entry name" value="THIOREDOXIN_1"/>
    <property type="match status" value="1"/>
</dbReference>
<reference evidence="20" key="1">
    <citation type="submission" date="2023-02" db="EMBL/GenBank/DDBJ databases">
        <title>Tahibacter soli sp. nov. isolated from soil.</title>
        <authorList>
            <person name="Baek J.H."/>
            <person name="Lee J.K."/>
            <person name="Choi D.G."/>
            <person name="Jeon C.O."/>
        </authorList>
    </citation>
    <scope>NUCLEOTIDE SEQUENCE</scope>
    <source>
        <strain evidence="20">BL</strain>
    </source>
</reference>
<feature type="transmembrane region" description="Helical" evidence="18">
    <location>
        <begin position="355"/>
        <end position="385"/>
    </location>
</feature>
<keyword evidence="15 18" id="KW-0676">Redox-active center</keyword>
<evidence type="ECO:0000256" key="1">
    <source>
        <dbReference type="ARBA" id="ARBA00004429"/>
    </source>
</evidence>
<keyword evidence="8 18" id="KW-0201">Cytochrome c-type biogenesis</keyword>
<evidence type="ECO:0000256" key="3">
    <source>
        <dbReference type="ARBA" id="ARBA00022448"/>
    </source>
</evidence>
<dbReference type="Proteomes" id="UP001139971">
    <property type="component" value="Unassembled WGS sequence"/>
</dbReference>
<evidence type="ECO:0000256" key="17">
    <source>
        <dbReference type="ARBA" id="ARBA00047804"/>
    </source>
</evidence>
<keyword evidence="11 18" id="KW-0560">Oxidoreductase</keyword>
<dbReference type="EC" id="1.8.1.8" evidence="18"/>
<dbReference type="PANTHER" id="PTHR32234:SF0">
    <property type="entry name" value="THIOL:DISULFIDE INTERCHANGE PROTEIN DSBD"/>
    <property type="match status" value="1"/>
</dbReference>
<feature type="disulfide bond" description="Redox-active" evidence="18">
    <location>
        <begin position="299"/>
        <end position="305"/>
    </location>
</feature>
<keyword evidence="14 18" id="KW-1015">Disulfide bond</keyword>
<evidence type="ECO:0000313" key="21">
    <source>
        <dbReference type="Proteomes" id="UP001139971"/>
    </source>
</evidence>
<evidence type="ECO:0000256" key="16">
    <source>
        <dbReference type="ARBA" id="ARBA00047388"/>
    </source>
</evidence>
<evidence type="ECO:0000256" key="10">
    <source>
        <dbReference type="ARBA" id="ARBA00022989"/>
    </source>
</evidence>
<evidence type="ECO:0000256" key="5">
    <source>
        <dbReference type="ARBA" id="ARBA00022519"/>
    </source>
</evidence>
<proteinExistence type="inferred from homology"/>
<keyword evidence="9 18" id="KW-0249">Electron transport</keyword>
<feature type="transmembrane region" description="Helical" evidence="18">
    <location>
        <begin position="514"/>
        <end position="539"/>
    </location>
</feature>
<dbReference type="InterPro" id="IPR017937">
    <property type="entry name" value="Thioredoxin_CS"/>
</dbReference>
<dbReference type="InterPro" id="IPR028250">
    <property type="entry name" value="DsbDN"/>
</dbReference>
<feature type="transmembrane region" description="Helical" evidence="18">
    <location>
        <begin position="551"/>
        <end position="569"/>
    </location>
</feature>
<evidence type="ECO:0000256" key="15">
    <source>
        <dbReference type="ARBA" id="ARBA00023284"/>
    </source>
</evidence>
<evidence type="ECO:0000256" key="18">
    <source>
        <dbReference type="HAMAP-Rule" id="MF_00399"/>
    </source>
</evidence>
<feature type="domain" description="Thioredoxin" evidence="19">
    <location>
        <begin position="623"/>
        <end position="768"/>
    </location>
</feature>
<dbReference type="GO" id="GO:0047134">
    <property type="term" value="F:protein-disulfide reductase [NAD(P)H] activity"/>
    <property type="evidence" value="ECO:0007669"/>
    <property type="project" value="UniProtKB-UniRule"/>
</dbReference>
<comment type="function">
    <text evidence="18">Required to facilitate the formation of correct disulfide bonds in some periplasmic proteins and for the assembly of the periplasmic c-type cytochromes. Acts by transferring electrons from cytoplasmic thioredoxin to the periplasm. This transfer involves a cascade of disulfide bond formation and reduction steps.</text>
</comment>
<comment type="catalytic activity">
    <reaction evidence="16 18">
        <text>[protein]-dithiol + NAD(+) = [protein]-disulfide + NADH + H(+)</text>
        <dbReference type="Rhea" id="RHEA:18749"/>
        <dbReference type="Rhea" id="RHEA-COMP:10593"/>
        <dbReference type="Rhea" id="RHEA-COMP:10594"/>
        <dbReference type="ChEBI" id="CHEBI:15378"/>
        <dbReference type="ChEBI" id="CHEBI:29950"/>
        <dbReference type="ChEBI" id="CHEBI:50058"/>
        <dbReference type="ChEBI" id="CHEBI:57540"/>
        <dbReference type="ChEBI" id="CHEBI:57945"/>
        <dbReference type="EC" id="1.8.1.8"/>
    </reaction>
</comment>
<dbReference type="Pfam" id="PF11412">
    <property type="entry name" value="DsbD_N"/>
    <property type="match status" value="2"/>
</dbReference>
<dbReference type="Pfam" id="PF13899">
    <property type="entry name" value="Thioredoxin_7"/>
    <property type="match status" value="1"/>
</dbReference>